<organism evidence="2 3">
    <name type="scientific">Candidatus Stercoripulliclostridium merdigallinarum</name>
    <dbReference type="NCBI Taxonomy" id="2840951"/>
    <lineage>
        <taxon>Bacteria</taxon>
        <taxon>Bacillati</taxon>
        <taxon>Bacillota</taxon>
        <taxon>Clostridia</taxon>
        <taxon>Eubacteriales</taxon>
        <taxon>Candidatus Stercoripulliclostridium</taxon>
    </lineage>
</organism>
<evidence type="ECO:0000256" key="1">
    <source>
        <dbReference type="SAM" id="Phobius"/>
    </source>
</evidence>
<sequence length="168" mass="17629">MVIVLQLLAELTRVLGLPISIALGLLPVLVGSMLRGIKTGAIIGGVFGLVSLVLAAILASSMPNSTASVIVNPLVSVFPRIMVGVFTALTYRALTKKGVSSKPKRYAYAALSGLVGVVTNTVLFLSMFLAFSYGKVYEDATINFTWVITAVVAINTLIEVVAFPILSA</sequence>
<feature type="transmembrane region" description="Helical" evidence="1">
    <location>
        <begin position="74"/>
        <end position="94"/>
    </location>
</feature>
<feature type="transmembrane region" description="Helical" evidence="1">
    <location>
        <begin position="106"/>
        <end position="132"/>
    </location>
</feature>
<evidence type="ECO:0000313" key="3">
    <source>
        <dbReference type="Proteomes" id="UP000824094"/>
    </source>
</evidence>
<keyword evidence="1" id="KW-0472">Membrane</keyword>
<name>A0A9D1SI18_9FIRM</name>
<dbReference type="Gene3D" id="1.10.1760.20">
    <property type="match status" value="1"/>
</dbReference>
<reference evidence="2" key="1">
    <citation type="submission" date="2020-10" db="EMBL/GenBank/DDBJ databases">
        <authorList>
            <person name="Gilroy R."/>
        </authorList>
    </citation>
    <scope>NUCLEOTIDE SEQUENCE</scope>
    <source>
        <strain evidence="2">18911</strain>
    </source>
</reference>
<protein>
    <submittedName>
        <fullName evidence="2">ECF transporter S component</fullName>
    </submittedName>
</protein>
<comment type="caution">
    <text evidence="2">The sequence shown here is derived from an EMBL/GenBank/DDBJ whole genome shotgun (WGS) entry which is preliminary data.</text>
</comment>
<evidence type="ECO:0000313" key="2">
    <source>
        <dbReference type="EMBL" id="HIU60951.1"/>
    </source>
</evidence>
<accession>A0A9D1SI18</accession>
<feature type="non-terminal residue" evidence="2">
    <location>
        <position position="168"/>
    </location>
</feature>
<dbReference type="Proteomes" id="UP000824094">
    <property type="component" value="Unassembled WGS sequence"/>
</dbReference>
<feature type="transmembrane region" description="Helical" evidence="1">
    <location>
        <begin position="41"/>
        <end position="62"/>
    </location>
</feature>
<dbReference type="Pfam" id="PF12822">
    <property type="entry name" value="ECF_trnsprt"/>
    <property type="match status" value="1"/>
</dbReference>
<dbReference type="AlphaFoldDB" id="A0A9D1SI18"/>
<dbReference type="EMBL" id="DVNF01000178">
    <property type="protein sequence ID" value="HIU60951.1"/>
    <property type="molecule type" value="Genomic_DNA"/>
</dbReference>
<feature type="transmembrane region" description="Helical" evidence="1">
    <location>
        <begin position="144"/>
        <end position="166"/>
    </location>
</feature>
<dbReference type="InterPro" id="IPR024529">
    <property type="entry name" value="ECF_trnsprt_substrate-spec"/>
</dbReference>
<gene>
    <name evidence="2" type="ORF">IAB05_06130</name>
</gene>
<keyword evidence="1" id="KW-1133">Transmembrane helix</keyword>
<reference evidence="2" key="2">
    <citation type="journal article" date="2021" name="PeerJ">
        <title>Extensive microbial diversity within the chicken gut microbiome revealed by metagenomics and culture.</title>
        <authorList>
            <person name="Gilroy R."/>
            <person name="Ravi A."/>
            <person name="Getino M."/>
            <person name="Pursley I."/>
            <person name="Horton D.L."/>
            <person name="Alikhan N.F."/>
            <person name="Baker D."/>
            <person name="Gharbi K."/>
            <person name="Hall N."/>
            <person name="Watson M."/>
            <person name="Adriaenssens E.M."/>
            <person name="Foster-Nyarko E."/>
            <person name="Jarju S."/>
            <person name="Secka A."/>
            <person name="Antonio M."/>
            <person name="Oren A."/>
            <person name="Chaudhuri R.R."/>
            <person name="La Ragione R."/>
            <person name="Hildebrand F."/>
            <person name="Pallen M.J."/>
        </authorList>
    </citation>
    <scope>NUCLEOTIDE SEQUENCE</scope>
    <source>
        <strain evidence="2">18911</strain>
    </source>
</reference>
<dbReference type="GO" id="GO:0022857">
    <property type="term" value="F:transmembrane transporter activity"/>
    <property type="evidence" value="ECO:0007669"/>
    <property type="project" value="InterPro"/>
</dbReference>
<proteinExistence type="predicted"/>
<feature type="transmembrane region" description="Helical" evidence="1">
    <location>
        <begin position="15"/>
        <end position="34"/>
    </location>
</feature>
<keyword evidence="1" id="KW-0812">Transmembrane</keyword>